<evidence type="ECO:0000259" key="3">
    <source>
        <dbReference type="PROSITE" id="PS51384"/>
    </source>
</evidence>
<dbReference type="InterPro" id="IPR017938">
    <property type="entry name" value="Riboflavin_synthase-like_b-brl"/>
</dbReference>
<protein>
    <submittedName>
        <fullName evidence="4">Ferric reductase</fullName>
    </submittedName>
</protein>
<evidence type="ECO:0000256" key="2">
    <source>
        <dbReference type="SAM" id="Phobius"/>
    </source>
</evidence>
<name>A0A1Y1I562_KLENI</name>
<dbReference type="SFLD" id="SFLDS00052">
    <property type="entry name" value="Ferric_Reductase_Domain"/>
    <property type="match status" value="1"/>
</dbReference>
<evidence type="ECO:0000256" key="1">
    <source>
        <dbReference type="ARBA" id="ARBA00023002"/>
    </source>
</evidence>
<evidence type="ECO:0000313" key="5">
    <source>
        <dbReference type="Proteomes" id="UP000054558"/>
    </source>
</evidence>
<dbReference type="OrthoDB" id="1040979at2759"/>
<dbReference type="Pfam" id="PF08030">
    <property type="entry name" value="NAD_binding_6"/>
    <property type="match status" value="1"/>
</dbReference>
<dbReference type="SFLD" id="SFLDG01168">
    <property type="entry name" value="Ferric_reductase_subgroup_(FRE"/>
    <property type="match status" value="1"/>
</dbReference>
<dbReference type="PANTHER" id="PTHR11972:SF55">
    <property type="entry name" value="FERRIC REDUCTASE"/>
    <property type="match status" value="1"/>
</dbReference>
<sequence>MEMSGLPRAWPSTQELIQPAAPIGEDAPTFLAVSKSWRPYQDQWLEAPLPFLKRTPRCYYRWRWLVLYPFQWRLFRGLTTVGELLLILVLLAVGAAAAYAAGHGFSFRSDVPPGSNHQPVLSTGSIAQVPLLLVWTLACHNSLWTFLLGIPFERALFWHKLMVWLSLGLGAYHGVLGQLSKGEDPNHRVTGYALGGIMLALVVTAWSGVRRALFDWFYRSHWVLFIASAVVAVMHGASLVLIGVGLWGFDVVARSYMAKWKHAKDGDVARLPGDVVRIEWPREGFQYFGGQNVFICVPKISVWEWHPFSLSSHPGADKVTVHIRVLGDWTKRLYDLASQTDDAQPIQFLFEGPYGSPSVDVCGDKYQMFLLIAGGIGITPMQSMVNTLMADAHRGRPVKKVWLVWSVRDDHLIRSVLPHDGVYERKQLPKRLPTSFSPDVIADDLSADPGDVQPEKPLKEARQLHTEFYLTQVRDPSGFADANIQPELQPYLRFGRPDLPRIFEQMRELAAAYGETRVATLVCGPPGMIADVRRLSSRHRVNGVRFDCHVETFEL</sequence>
<dbReference type="Gene3D" id="2.40.30.10">
    <property type="entry name" value="Translation factors"/>
    <property type="match status" value="1"/>
</dbReference>
<dbReference type="InterPro" id="IPR050369">
    <property type="entry name" value="RBOH/FRE"/>
</dbReference>
<dbReference type="SUPFAM" id="SSF52343">
    <property type="entry name" value="Ferredoxin reductase-like, C-terminal NADP-linked domain"/>
    <property type="match status" value="1"/>
</dbReference>
<feature type="domain" description="FAD-binding FR-type" evidence="3">
    <location>
        <begin position="258"/>
        <end position="360"/>
    </location>
</feature>
<proteinExistence type="predicted"/>
<dbReference type="InterPro" id="IPR017927">
    <property type="entry name" value="FAD-bd_FR_type"/>
</dbReference>
<dbReference type="InterPro" id="IPR039261">
    <property type="entry name" value="FNR_nucleotide-bd"/>
</dbReference>
<reference evidence="4 5" key="1">
    <citation type="journal article" date="2014" name="Nat. Commun.">
        <title>Klebsormidium flaccidum genome reveals primary factors for plant terrestrial adaptation.</title>
        <authorList>
            <person name="Hori K."/>
            <person name="Maruyama F."/>
            <person name="Fujisawa T."/>
            <person name="Togashi T."/>
            <person name="Yamamoto N."/>
            <person name="Seo M."/>
            <person name="Sato S."/>
            <person name="Yamada T."/>
            <person name="Mori H."/>
            <person name="Tajima N."/>
            <person name="Moriyama T."/>
            <person name="Ikeuchi M."/>
            <person name="Watanabe M."/>
            <person name="Wada H."/>
            <person name="Kobayashi K."/>
            <person name="Saito M."/>
            <person name="Masuda T."/>
            <person name="Sasaki-Sekimoto Y."/>
            <person name="Mashiguchi K."/>
            <person name="Awai K."/>
            <person name="Shimojima M."/>
            <person name="Masuda S."/>
            <person name="Iwai M."/>
            <person name="Nobusawa T."/>
            <person name="Narise T."/>
            <person name="Kondo S."/>
            <person name="Saito H."/>
            <person name="Sato R."/>
            <person name="Murakawa M."/>
            <person name="Ihara Y."/>
            <person name="Oshima-Yamada Y."/>
            <person name="Ohtaka K."/>
            <person name="Satoh M."/>
            <person name="Sonobe K."/>
            <person name="Ishii M."/>
            <person name="Ohtani R."/>
            <person name="Kanamori-Sato M."/>
            <person name="Honoki R."/>
            <person name="Miyazaki D."/>
            <person name="Mochizuki H."/>
            <person name="Umetsu J."/>
            <person name="Higashi K."/>
            <person name="Shibata D."/>
            <person name="Kamiya Y."/>
            <person name="Sato N."/>
            <person name="Nakamura Y."/>
            <person name="Tabata S."/>
            <person name="Ida S."/>
            <person name="Kurokawa K."/>
            <person name="Ohta H."/>
        </authorList>
    </citation>
    <scope>NUCLEOTIDE SEQUENCE [LARGE SCALE GENOMIC DNA]</scope>
    <source>
        <strain evidence="4 5">NIES-2285</strain>
    </source>
</reference>
<dbReference type="OMA" id="HHECYYR"/>
<dbReference type="PROSITE" id="PS51384">
    <property type="entry name" value="FAD_FR"/>
    <property type="match status" value="1"/>
</dbReference>
<dbReference type="EMBL" id="DF237195">
    <property type="protein sequence ID" value="GAQ85633.1"/>
    <property type="molecule type" value="Genomic_DNA"/>
</dbReference>
<dbReference type="CDD" id="cd06186">
    <property type="entry name" value="NOX_Duox_like_FAD_NADP"/>
    <property type="match status" value="1"/>
</dbReference>
<organism evidence="4 5">
    <name type="scientific">Klebsormidium nitens</name>
    <name type="common">Green alga</name>
    <name type="synonym">Ulothrix nitens</name>
    <dbReference type="NCBI Taxonomy" id="105231"/>
    <lineage>
        <taxon>Eukaryota</taxon>
        <taxon>Viridiplantae</taxon>
        <taxon>Streptophyta</taxon>
        <taxon>Klebsormidiophyceae</taxon>
        <taxon>Klebsormidiales</taxon>
        <taxon>Klebsormidiaceae</taxon>
        <taxon>Klebsormidium</taxon>
    </lineage>
</organism>
<feature type="transmembrane region" description="Helical" evidence="2">
    <location>
        <begin position="221"/>
        <end position="249"/>
    </location>
</feature>
<dbReference type="InterPro" id="IPR013121">
    <property type="entry name" value="Fe_red_NAD-bd_6"/>
</dbReference>
<dbReference type="Pfam" id="PF08022">
    <property type="entry name" value="FAD_binding_8"/>
    <property type="match status" value="1"/>
</dbReference>
<dbReference type="Proteomes" id="UP000054558">
    <property type="component" value="Unassembled WGS sequence"/>
</dbReference>
<keyword evidence="2" id="KW-1133">Transmembrane helix</keyword>
<keyword evidence="2" id="KW-0812">Transmembrane</keyword>
<dbReference type="AlphaFoldDB" id="A0A1Y1I562"/>
<dbReference type="Gene3D" id="3.40.50.80">
    <property type="entry name" value="Nucleotide-binding domain of ferredoxin-NADP reductase (FNR) module"/>
    <property type="match status" value="1"/>
</dbReference>
<gene>
    <name evidence="4" type="ORF">KFL_002460100</name>
</gene>
<keyword evidence="1" id="KW-0560">Oxidoreductase</keyword>
<feature type="transmembrane region" description="Helical" evidence="2">
    <location>
        <begin position="191"/>
        <end position="209"/>
    </location>
</feature>
<dbReference type="GO" id="GO:0016491">
    <property type="term" value="F:oxidoreductase activity"/>
    <property type="evidence" value="ECO:0007669"/>
    <property type="project" value="UniProtKB-KW"/>
</dbReference>
<dbReference type="GO" id="GO:0005886">
    <property type="term" value="C:plasma membrane"/>
    <property type="evidence" value="ECO:0000318"/>
    <property type="project" value="GO_Central"/>
</dbReference>
<feature type="transmembrane region" description="Helical" evidence="2">
    <location>
        <begin position="125"/>
        <end position="149"/>
    </location>
</feature>
<keyword evidence="5" id="KW-1185">Reference proteome</keyword>
<keyword evidence="2" id="KW-0472">Membrane</keyword>
<dbReference type="InterPro" id="IPR013112">
    <property type="entry name" value="FAD-bd_8"/>
</dbReference>
<dbReference type="STRING" id="105231.A0A1Y1I562"/>
<dbReference type="PANTHER" id="PTHR11972">
    <property type="entry name" value="NADPH OXIDASE"/>
    <property type="match status" value="1"/>
</dbReference>
<evidence type="ECO:0000313" key="4">
    <source>
        <dbReference type="EMBL" id="GAQ85633.1"/>
    </source>
</evidence>
<feature type="transmembrane region" description="Helical" evidence="2">
    <location>
        <begin position="161"/>
        <end position="179"/>
    </location>
</feature>
<accession>A0A1Y1I562</accession>
<feature type="transmembrane region" description="Helical" evidence="2">
    <location>
        <begin position="84"/>
        <end position="105"/>
    </location>
</feature>
<dbReference type="SUPFAM" id="SSF63380">
    <property type="entry name" value="Riboflavin synthase domain-like"/>
    <property type="match status" value="1"/>
</dbReference>